<dbReference type="EMBL" id="MTSL01000041">
    <property type="protein sequence ID" value="PJF19767.1"/>
    <property type="molecule type" value="Genomic_DNA"/>
</dbReference>
<dbReference type="Proteomes" id="UP000240830">
    <property type="component" value="Unassembled WGS sequence"/>
</dbReference>
<evidence type="ECO:0000313" key="1">
    <source>
        <dbReference type="EMBL" id="PJF19767.1"/>
    </source>
</evidence>
<sequence length="291" mass="32895">MQPFSVEFKWASKIDYHLYQIDVFDITETTDDDQPGDLTFSHYVEPSHSSPIAPKHALITGLDPERYYRLLVRPGNHTVVHPSGKELLIRTPPYYDERNLVLNGNFYLNDDYWERSLGTSAALVALRPADSLPSEVAIPARKAHHTASLHPDDYAISIYIGAGPDTPVGRGIYQTIPVDELPSECHTMACQISVSAWTRVDRLFGPPAQLSLQLRLRYVWADKVQEFYSGWDPYEETKWQPMAFSTGLVMSASRSPLVALEVWAWLVAPRGAAFFDDFYLSVRPISTDGYL</sequence>
<reference evidence="1 2" key="1">
    <citation type="submission" date="2016-10" db="EMBL/GenBank/DDBJ databases">
        <title>The genome of Paramicrosporidium saccamoebae is the missing link in understanding Cryptomycota and Microsporidia evolution.</title>
        <authorList>
            <person name="Quandt C.A."/>
            <person name="Beaudet D."/>
            <person name="Corsaro D."/>
            <person name="Michel R."/>
            <person name="Corradi N."/>
            <person name="James T."/>
        </authorList>
    </citation>
    <scope>NUCLEOTIDE SEQUENCE [LARGE SCALE GENOMIC DNA]</scope>
    <source>
        <strain evidence="1 2">KSL3</strain>
    </source>
</reference>
<proteinExistence type="predicted"/>
<organism evidence="1 2">
    <name type="scientific">Paramicrosporidium saccamoebae</name>
    <dbReference type="NCBI Taxonomy" id="1246581"/>
    <lineage>
        <taxon>Eukaryota</taxon>
        <taxon>Fungi</taxon>
        <taxon>Fungi incertae sedis</taxon>
        <taxon>Cryptomycota</taxon>
        <taxon>Cryptomycota incertae sedis</taxon>
        <taxon>Paramicrosporidium</taxon>
    </lineage>
</organism>
<keyword evidence="2" id="KW-1185">Reference proteome</keyword>
<dbReference type="AlphaFoldDB" id="A0A2H9TPT4"/>
<evidence type="ECO:0000313" key="2">
    <source>
        <dbReference type="Proteomes" id="UP000240830"/>
    </source>
</evidence>
<protein>
    <submittedName>
        <fullName evidence="1">Uncharacterized protein</fullName>
    </submittedName>
</protein>
<name>A0A2H9TPT4_9FUNG</name>
<comment type="caution">
    <text evidence="1">The sequence shown here is derived from an EMBL/GenBank/DDBJ whole genome shotgun (WGS) entry which is preliminary data.</text>
</comment>
<accession>A0A2H9TPT4</accession>
<gene>
    <name evidence="1" type="ORF">PSACC_00401</name>
</gene>